<dbReference type="Proteomes" id="UP001151516">
    <property type="component" value="Unassembled WGS sequence"/>
</dbReference>
<feature type="signal peptide" evidence="7">
    <location>
        <begin position="1"/>
        <end position="26"/>
    </location>
</feature>
<reference evidence="8" key="1">
    <citation type="submission" date="2022-07" db="EMBL/GenBank/DDBJ databases">
        <title>Phylogenomic reconstructions and comparative analyses of Kickxellomycotina fungi.</title>
        <authorList>
            <person name="Reynolds N.K."/>
            <person name="Stajich J.E."/>
            <person name="Barry K."/>
            <person name="Grigoriev I.V."/>
            <person name="Crous P."/>
            <person name="Smith M.E."/>
        </authorList>
    </citation>
    <scope>NUCLEOTIDE SEQUENCE</scope>
    <source>
        <strain evidence="8">CBS 109367</strain>
    </source>
</reference>
<comment type="caution">
    <text evidence="8">The sequence shown here is derived from an EMBL/GenBank/DDBJ whole genome shotgun (WGS) entry which is preliminary data.</text>
</comment>
<dbReference type="AlphaFoldDB" id="A0A9W8L4C2"/>
<evidence type="ECO:0000256" key="6">
    <source>
        <dbReference type="ARBA" id="ARBA00023136"/>
    </source>
</evidence>
<comment type="similarity">
    <text evidence="7">Belongs to the PGAP3 family.</text>
</comment>
<feature type="transmembrane region" description="Helical" evidence="7">
    <location>
        <begin position="94"/>
        <end position="115"/>
    </location>
</feature>
<keyword evidence="7" id="KW-0256">Endoplasmic reticulum</keyword>
<keyword evidence="9" id="KW-1185">Reference proteome</keyword>
<keyword evidence="5 7" id="KW-1133">Transmembrane helix</keyword>
<dbReference type="EMBL" id="JANBTX010000097">
    <property type="protein sequence ID" value="KAJ2686695.1"/>
    <property type="molecule type" value="Genomic_DNA"/>
</dbReference>
<evidence type="ECO:0000313" key="9">
    <source>
        <dbReference type="Proteomes" id="UP001151516"/>
    </source>
</evidence>
<feature type="transmembrane region" description="Helical" evidence="7">
    <location>
        <begin position="196"/>
        <end position="217"/>
    </location>
</feature>
<proteinExistence type="inferred from homology"/>
<dbReference type="GO" id="GO:0005789">
    <property type="term" value="C:endoplasmic reticulum membrane"/>
    <property type="evidence" value="ECO:0007669"/>
    <property type="project" value="UniProtKB-SubCell"/>
</dbReference>
<keyword evidence="2 7" id="KW-0337">GPI-anchor biosynthesis</keyword>
<gene>
    <name evidence="8" type="ORF">IWW39_003443</name>
</gene>
<comment type="subcellular location">
    <subcellularLocation>
        <location evidence="1">Endomembrane system</location>
        <topology evidence="1">Multi-pass membrane protein</topology>
    </subcellularLocation>
    <subcellularLocation>
        <location evidence="7">Endoplasmic reticulum membrane</location>
        <topology evidence="7">Multi-pass membrane protein</topology>
    </subcellularLocation>
</comment>
<evidence type="ECO:0000256" key="5">
    <source>
        <dbReference type="ARBA" id="ARBA00022989"/>
    </source>
</evidence>
<feature type="transmembrane region" description="Helical" evidence="7">
    <location>
        <begin position="223"/>
        <end position="245"/>
    </location>
</feature>
<dbReference type="GO" id="GO:0016788">
    <property type="term" value="F:hydrolase activity, acting on ester bonds"/>
    <property type="evidence" value="ECO:0007669"/>
    <property type="project" value="TreeGrafter"/>
</dbReference>
<feature type="transmembrane region" description="Helical" evidence="7">
    <location>
        <begin position="136"/>
        <end position="155"/>
    </location>
</feature>
<keyword evidence="3 7" id="KW-0812">Transmembrane</keyword>
<name>A0A9W8L4C2_9FUNG</name>
<organism evidence="8 9">
    <name type="scientific">Coemansia spiralis</name>
    <dbReference type="NCBI Taxonomy" id="417178"/>
    <lineage>
        <taxon>Eukaryota</taxon>
        <taxon>Fungi</taxon>
        <taxon>Fungi incertae sedis</taxon>
        <taxon>Zoopagomycota</taxon>
        <taxon>Kickxellomycotina</taxon>
        <taxon>Kickxellomycetes</taxon>
        <taxon>Kickxellales</taxon>
        <taxon>Kickxellaceae</taxon>
        <taxon>Coemansia</taxon>
    </lineage>
</organism>
<feature type="transmembrane region" description="Helical" evidence="7">
    <location>
        <begin position="167"/>
        <end position="184"/>
    </location>
</feature>
<sequence length="317" mass="36460">MGRGLLRWSLVGSLFVLLLLALGASASSGDQQPAFKACVKACISKDCAPEAPPLPFYLRALWWTCESNCDYKCQRQLTAQGQGVVHQYHGKWPFVRIFGVQEPASVIFSLLNGAMHVRGWNIVRRGIPIRHPMRQWLSVYVIIGTWSWLCSAVFHTRDFPITEKFDYFSAGVNVLYIFFLGTTRMLRLSTWQQTRVLALCCAIPYVLHVAYLSLVRFDYGYNMMANAIVGLLSNFIWFVVAYQGYRNGQPFWWKPAVLMLLMDMAFSLEAFDFSPFFDALDAHSLWHAATIPIIAQWYDYLVKDAKWDLHLEQQRKD</sequence>
<evidence type="ECO:0000256" key="1">
    <source>
        <dbReference type="ARBA" id="ARBA00004127"/>
    </source>
</evidence>
<dbReference type="Pfam" id="PF04080">
    <property type="entry name" value="Per1"/>
    <property type="match status" value="1"/>
</dbReference>
<accession>A0A9W8L4C2</accession>
<evidence type="ECO:0000256" key="4">
    <source>
        <dbReference type="ARBA" id="ARBA00022729"/>
    </source>
</evidence>
<evidence type="ECO:0000256" key="7">
    <source>
        <dbReference type="RuleBase" id="RU365066"/>
    </source>
</evidence>
<dbReference type="PANTHER" id="PTHR13148">
    <property type="entry name" value="PER1-RELATED"/>
    <property type="match status" value="1"/>
</dbReference>
<evidence type="ECO:0000313" key="8">
    <source>
        <dbReference type="EMBL" id="KAJ2686695.1"/>
    </source>
</evidence>
<dbReference type="InterPro" id="IPR007217">
    <property type="entry name" value="Per1-like"/>
</dbReference>
<evidence type="ECO:0000256" key="3">
    <source>
        <dbReference type="ARBA" id="ARBA00022692"/>
    </source>
</evidence>
<keyword evidence="4 7" id="KW-0732">Signal</keyword>
<evidence type="ECO:0000256" key="2">
    <source>
        <dbReference type="ARBA" id="ARBA00022502"/>
    </source>
</evidence>
<dbReference type="OrthoDB" id="419770at2759"/>
<comment type="function">
    <text evidence="7">Involved in the lipid remodeling steps of GPI-anchor maturation.</text>
</comment>
<comment type="caution">
    <text evidence="7">Lacks conserved residue(s) required for the propagation of feature annotation.</text>
</comment>
<keyword evidence="6 7" id="KW-0472">Membrane</keyword>
<protein>
    <recommendedName>
        <fullName evidence="7">Post-GPI attachment to proteins factor 3</fullName>
    </recommendedName>
</protein>
<dbReference type="GO" id="GO:0006506">
    <property type="term" value="P:GPI anchor biosynthetic process"/>
    <property type="evidence" value="ECO:0007669"/>
    <property type="project" value="UniProtKB-KW"/>
</dbReference>
<feature type="chain" id="PRO_5041018512" description="Post-GPI attachment to proteins factor 3" evidence="7">
    <location>
        <begin position="27"/>
        <end position="317"/>
    </location>
</feature>
<dbReference type="PANTHER" id="PTHR13148:SF0">
    <property type="entry name" value="POST-GPI ATTACHMENT TO PROTEINS FACTOR 3"/>
    <property type="match status" value="1"/>
</dbReference>